<protein>
    <submittedName>
        <fullName evidence="1">Uncharacterized protein</fullName>
    </submittedName>
</protein>
<name>A0A0C3FEK0_PILCF</name>
<dbReference type="Proteomes" id="UP000054166">
    <property type="component" value="Unassembled WGS sequence"/>
</dbReference>
<organism evidence="1 2">
    <name type="scientific">Piloderma croceum (strain F 1598)</name>
    <dbReference type="NCBI Taxonomy" id="765440"/>
    <lineage>
        <taxon>Eukaryota</taxon>
        <taxon>Fungi</taxon>
        <taxon>Dikarya</taxon>
        <taxon>Basidiomycota</taxon>
        <taxon>Agaricomycotina</taxon>
        <taxon>Agaricomycetes</taxon>
        <taxon>Agaricomycetidae</taxon>
        <taxon>Atheliales</taxon>
        <taxon>Atheliaceae</taxon>
        <taxon>Piloderma</taxon>
    </lineage>
</organism>
<dbReference type="InParanoid" id="A0A0C3FEK0"/>
<reference evidence="2" key="2">
    <citation type="submission" date="2015-01" db="EMBL/GenBank/DDBJ databases">
        <title>Evolutionary Origins and Diversification of the Mycorrhizal Mutualists.</title>
        <authorList>
            <consortium name="DOE Joint Genome Institute"/>
            <consortium name="Mycorrhizal Genomics Consortium"/>
            <person name="Kohler A."/>
            <person name="Kuo A."/>
            <person name="Nagy L.G."/>
            <person name="Floudas D."/>
            <person name="Copeland A."/>
            <person name="Barry K.W."/>
            <person name="Cichocki N."/>
            <person name="Veneault-Fourrey C."/>
            <person name="LaButti K."/>
            <person name="Lindquist E.A."/>
            <person name="Lipzen A."/>
            <person name="Lundell T."/>
            <person name="Morin E."/>
            <person name="Murat C."/>
            <person name="Riley R."/>
            <person name="Ohm R."/>
            <person name="Sun H."/>
            <person name="Tunlid A."/>
            <person name="Henrissat B."/>
            <person name="Grigoriev I.V."/>
            <person name="Hibbett D.S."/>
            <person name="Martin F."/>
        </authorList>
    </citation>
    <scope>NUCLEOTIDE SEQUENCE [LARGE SCALE GENOMIC DNA]</scope>
    <source>
        <strain evidence="2">F 1598</strain>
    </source>
</reference>
<keyword evidence="2" id="KW-1185">Reference proteome</keyword>
<dbReference type="EMBL" id="KN832993">
    <property type="protein sequence ID" value="KIM82875.1"/>
    <property type="molecule type" value="Genomic_DNA"/>
</dbReference>
<accession>A0A0C3FEK0</accession>
<evidence type="ECO:0000313" key="1">
    <source>
        <dbReference type="EMBL" id="KIM82875.1"/>
    </source>
</evidence>
<gene>
    <name evidence="1" type="ORF">PILCRDRAFT_820176</name>
</gene>
<reference evidence="1 2" key="1">
    <citation type="submission" date="2014-04" db="EMBL/GenBank/DDBJ databases">
        <authorList>
            <consortium name="DOE Joint Genome Institute"/>
            <person name="Kuo A."/>
            <person name="Tarkka M."/>
            <person name="Buscot F."/>
            <person name="Kohler A."/>
            <person name="Nagy L.G."/>
            <person name="Floudas D."/>
            <person name="Copeland A."/>
            <person name="Barry K.W."/>
            <person name="Cichocki N."/>
            <person name="Veneault-Fourrey C."/>
            <person name="LaButti K."/>
            <person name="Lindquist E.A."/>
            <person name="Lipzen A."/>
            <person name="Lundell T."/>
            <person name="Morin E."/>
            <person name="Murat C."/>
            <person name="Sun H."/>
            <person name="Tunlid A."/>
            <person name="Henrissat B."/>
            <person name="Grigoriev I.V."/>
            <person name="Hibbett D.S."/>
            <person name="Martin F."/>
            <person name="Nordberg H.P."/>
            <person name="Cantor M.N."/>
            <person name="Hua S.X."/>
        </authorList>
    </citation>
    <scope>NUCLEOTIDE SEQUENCE [LARGE SCALE GENOMIC DNA]</scope>
    <source>
        <strain evidence="1 2">F 1598</strain>
    </source>
</reference>
<sequence>MLWVALPVSVNPTPIVSFNYGNYDHFRQPRPFPPVYRMPSILISYVDLHVLTCFIAMYRSPPHASWFMSKNHRVAEW</sequence>
<dbReference type="HOGENOM" id="CLU_2638930_0_0_1"/>
<proteinExistence type="predicted"/>
<dbReference type="AlphaFoldDB" id="A0A0C3FEK0"/>
<evidence type="ECO:0000313" key="2">
    <source>
        <dbReference type="Proteomes" id="UP000054166"/>
    </source>
</evidence>